<proteinExistence type="predicted"/>
<comment type="caution">
    <text evidence="1">The sequence shown here is derived from an EMBL/GenBank/DDBJ whole genome shotgun (WGS) entry which is preliminary data.</text>
</comment>
<gene>
    <name evidence="1" type="ORF">S01H4_44480</name>
</gene>
<name>X1C5N1_9ZZZZ</name>
<dbReference type="AlphaFoldDB" id="X1C5N1"/>
<organism evidence="1">
    <name type="scientific">marine sediment metagenome</name>
    <dbReference type="NCBI Taxonomy" id="412755"/>
    <lineage>
        <taxon>unclassified sequences</taxon>
        <taxon>metagenomes</taxon>
        <taxon>ecological metagenomes</taxon>
    </lineage>
</organism>
<protein>
    <submittedName>
        <fullName evidence="1">Uncharacterized protein</fullName>
    </submittedName>
</protein>
<sequence length="218" mass="23907">GMEKLLPSGFRTKYYAAQAIRKAAKPEWMTKSAYESIVKSSAELMVKWDGPMLTQTFRTVVAGSKKSIGVAVAQQSERFALKVGMHSPSIAGVSSELATLSSQMVPTQFMFVDTLASNLAKVAAGIGAGFASKAWGISTRFGEGAKLGMPKAPVRGISEMQEYEWLEMQEELTEEMAVHLGYHRALGPCSPNFGGHELRFLEFDRFKHLFDLAQFPDS</sequence>
<dbReference type="EMBL" id="BART01024668">
    <property type="protein sequence ID" value="GAG91713.1"/>
    <property type="molecule type" value="Genomic_DNA"/>
</dbReference>
<accession>X1C5N1</accession>
<reference evidence="1" key="1">
    <citation type="journal article" date="2014" name="Front. Microbiol.">
        <title>High frequency of phylogenetically diverse reductive dehalogenase-homologous genes in deep subseafloor sedimentary metagenomes.</title>
        <authorList>
            <person name="Kawai M."/>
            <person name="Futagami T."/>
            <person name="Toyoda A."/>
            <person name="Takaki Y."/>
            <person name="Nishi S."/>
            <person name="Hori S."/>
            <person name="Arai W."/>
            <person name="Tsubouchi T."/>
            <person name="Morono Y."/>
            <person name="Uchiyama I."/>
            <person name="Ito T."/>
            <person name="Fujiyama A."/>
            <person name="Inagaki F."/>
            <person name="Takami H."/>
        </authorList>
    </citation>
    <scope>NUCLEOTIDE SEQUENCE</scope>
    <source>
        <strain evidence="1">Expedition CK06-06</strain>
    </source>
</reference>
<feature type="non-terminal residue" evidence="1">
    <location>
        <position position="1"/>
    </location>
</feature>
<evidence type="ECO:0000313" key="1">
    <source>
        <dbReference type="EMBL" id="GAG91713.1"/>
    </source>
</evidence>